<proteinExistence type="predicted"/>
<dbReference type="AlphaFoldDB" id="A0A1U9VGQ4"/>
<dbReference type="EMBL" id="CP019911">
    <property type="protein sequence ID" value="AQW29463.1"/>
    <property type="molecule type" value="Genomic_DNA"/>
</dbReference>
<gene>
    <name evidence="1" type="ORF">B0B51_05245</name>
</gene>
<sequence length="59" mass="6026">MTRNVKQGLDAPIGMMGTVRFRPDGKSGESCLGSLNEAACSLAAGGWLAAAIGMEGELK</sequence>
<name>A0A1U9VGQ4_9RALS</name>
<protein>
    <submittedName>
        <fullName evidence="1">Uncharacterized protein</fullName>
    </submittedName>
</protein>
<accession>A0A1U9VGQ4</accession>
<reference evidence="1 2" key="1">
    <citation type="submission" date="2017-02" db="EMBL/GenBank/DDBJ databases">
        <title>Blood Disease Bacterium A2-HR MARDI.</title>
        <authorList>
            <person name="Badrun R."/>
            <person name="Abu Bakar N."/>
            <person name="Laboh R."/>
        </authorList>
    </citation>
    <scope>NUCLEOTIDE SEQUENCE [LARGE SCALE GENOMIC DNA]</scope>
    <source>
        <strain evidence="1 2">A2-HR MARDI</strain>
    </source>
</reference>
<evidence type="ECO:0000313" key="1">
    <source>
        <dbReference type="EMBL" id="AQW29463.1"/>
    </source>
</evidence>
<dbReference type="Proteomes" id="UP000189628">
    <property type="component" value="Chromosome"/>
</dbReference>
<evidence type="ECO:0000313" key="2">
    <source>
        <dbReference type="Proteomes" id="UP000189628"/>
    </source>
</evidence>
<organism evidence="1 2">
    <name type="scientific">blood disease bacterium A2-HR MARDI</name>
    <dbReference type="NCBI Taxonomy" id="1944648"/>
    <lineage>
        <taxon>Bacteria</taxon>
        <taxon>Pseudomonadati</taxon>
        <taxon>Pseudomonadota</taxon>
        <taxon>Betaproteobacteria</taxon>
        <taxon>Burkholderiales</taxon>
        <taxon>Burkholderiaceae</taxon>
        <taxon>Ralstonia</taxon>
        <taxon>Ralstonia solanacearum species complex</taxon>
    </lineage>
</organism>